<feature type="transmembrane region" description="Helical" evidence="8">
    <location>
        <begin position="123"/>
        <end position="143"/>
    </location>
</feature>
<keyword evidence="4" id="KW-0309">Germination</keyword>
<evidence type="ECO:0000313" key="10">
    <source>
        <dbReference type="Proteomes" id="UP000245634"/>
    </source>
</evidence>
<feature type="transmembrane region" description="Helical" evidence="8">
    <location>
        <begin position="341"/>
        <end position="364"/>
    </location>
</feature>
<evidence type="ECO:0000256" key="8">
    <source>
        <dbReference type="SAM" id="Phobius"/>
    </source>
</evidence>
<evidence type="ECO:0000256" key="4">
    <source>
        <dbReference type="ARBA" id="ARBA00022544"/>
    </source>
</evidence>
<dbReference type="AlphaFoldDB" id="A0A316DEZ0"/>
<feature type="transmembrane region" description="Helical" evidence="8">
    <location>
        <begin position="20"/>
        <end position="39"/>
    </location>
</feature>
<evidence type="ECO:0000256" key="2">
    <source>
        <dbReference type="ARBA" id="ARBA00007998"/>
    </source>
</evidence>
<evidence type="ECO:0000256" key="6">
    <source>
        <dbReference type="ARBA" id="ARBA00022989"/>
    </source>
</evidence>
<dbReference type="Pfam" id="PF03845">
    <property type="entry name" value="Spore_permease"/>
    <property type="match status" value="1"/>
</dbReference>
<evidence type="ECO:0000313" key="9">
    <source>
        <dbReference type="EMBL" id="PWK16296.1"/>
    </source>
</evidence>
<dbReference type="RefSeq" id="WP_109685270.1">
    <property type="nucleotide sequence ID" value="NZ_QGGL01000001.1"/>
</dbReference>
<evidence type="ECO:0000256" key="5">
    <source>
        <dbReference type="ARBA" id="ARBA00022692"/>
    </source>
</evidence>
<keyword evidence="3" id="KW-0813">Transport</keyword>
<gene>
    <name evidence="9" type="ORF">C7459_101160</name>
</gene>
<dbReference type="InterPro" id="IPR004761">
    <property type="entry name" value="Spore_GerAB"/>
</dbReference>
<evidence type="ECO:0000256" key="1">
    <source>
        <dbReference type="ARBA" id="ARBA00004141"/>
    </source>
</evidence>
<comment type="similarity">
    <text evidence="2">Belongs to the amino acid-polyamine-organocation (APC) superfamily. Spore germination protein (SGP) (TC 2.A.3.9) family.</text>
</comment>
<dbReference type="GO" id="GO:0009847">
    <property type="term" value="P:spore germination"/>
    <property type="evidence" value="ECO:0007669"/>
    <property type="project" value="InterPro"/>
</dbReference>
<feature type="transmembrane region" description="Helical" evidence="8">
    <location>
        <begin position="228"/>
        <end position="249"/>
    </location>
</feature>
<dbReference type="EMBL" id="QGGL01000001">
    <property type="protein sequence ID" value="PWK16296.1"/>
    <property type="molecule type" value="Genomic_DNA"/>
</dbReference>
<feature type="transmembrane region" description="Helical" evidence="8">
    <location>
        <begin position="196"/>
        <end position="216"/>
    </location>
</feature>
<feature type="transmembrane region" description="Helical" evidence="8">
    <location>
        <begin position="155"/>
        <end position="176"/>
    </location>
</feature>
<dbReference type="Proteomes" id="UP000245634">
    <property type="component" value="Unassembled WGS sequence"/>
</dbReference>
<keyword evidence="10" id="KW-1185">Reference proteome</keyword>
<dbReference type="Gene3D" id="1.20.1740.10">
    <property type="entry name" value="Amino acid/polyamine transporter I"/>
    <property type="match status" value="1"/>
</dbReference>
<keyword evidence="7 8" id="KW-0472">Membrane</keyword>
<feature type="transmembrane region" description="Helical" evidence="8">
    <location>
        <begin position="279"/>
        <end position="298"/>
    </location>
</feature>
<feature type="transmembrane region" description="Helical" evidence="8">
    <location>
        <begin position="310"/>
        <end position="329"/>
    </location>
</feature>
<proteinExistence type="inferred from homology"/>
<dbReference type="PANTHER" id="PTHR34975:SF2">
    <property type="entry name" value="SPORE GERMINATION PROTEIN A2"/>
    <property type="match status" value="1"/>
</dbReference>
<dbReference type="GO" id="GO:0016020">
    <property type="term" value="C:membrane"/>
    <property type="evidence" value="ECO:0007669"/>
    <property type="project" value="UniProtKB-SubCell"/>
</dbReference>
<sequence length="383" mass="42579">MKKGPTPSNINERKFRSLGFLDVLFLIQTVQVGIGLFDLPRVIVEEAGHPGWISIIIAGTLAQLAVWMIVLVTRRFPEQDLYEIFTRLFGTWVGRVCGGLFALYCLTIATVVCRAYIEVVQLWLFPTTSTNVFYILLLLPCYYAATAGARVLGRFGIATFLATVWMMFLLIVPARMITPEYYLPLFDTTAVGLLRATWKVSISAVGFELLLVYHVFTKKKEKNMLAASLGIWLTTTIYLLVSIIAIGFYSPGQIMKVISPTLHMFQVVELPMIERIEHIGISTWSFLVVSTVATYLWAAGRFLYSFGKWSEPRCVLATLPLVLVMGIWSQDTLLITKIETILGTTGGIVSILLPALLLLASIILRKRGSASPPAEDTPEVNAS</sequence>
<name>A0A316DEZ0_9BACL</name>
<dbReference type="PANTHER" id="PTHR34975">
    <property type="entry name" value="SPORE GERMINATION PROTEIN A2"/>
    <property type="match status" value="1"/>
</dbReference>
<reference evidence="9 10" key="1">
    <citation type="submission" date="2018-05" db="EMBL/GenBank/DDBJ databases">
        <title>Genomic Encyclopedia of Type Strains, Phase IV (KMG-IV): sequencing the most valuable type-strain genomes for metagenomic binning, comparative biology and taxonomic classification.</title>
        <authorList>
            <person name="Goeker M."/>
        </authorList>
    </citation>
    <scope>NUCLEOTIDE SEQUENCE [LARGE SCALE GENOMIC DNA]</scope>
    <source>
        <strain evidence="9 10">DSM 18773</strain>
    </source>
</reference>
<keyword evidence="5 8" id="KW-0812">Transmembrane</keyword>
<feature type="transmembrane region" description="Helical" evidence="8">
    <location>
        <begin position="51"/>
        <end position="72"/>
    </location>
</feature>
<accession>A0A316DEZ0</accession>
<dbReference type="NCBIfam" id="TIGR00912">
    <property type="entry name" value="2A0309"/>
    <property type="match status" value="1"/>
</dbReference>
<evidence type="ECO:0000256" key="7">
    <source>
        <dbReference type="ARBA" id="ARBA00023136"/>
    </source>
</evidence>
<keyword evidence="6 8" id="KW-1133">Transmembrane helix</keyword>
<comment type="subcellular location">
    <subcellularLocation>
        <location evidence="1">Membrane</location>
        <topology evidence="1">Multi-pass membrane protein</topology>
    </subcellularLocation>
</comment>
<organism evidence="9 10">
    <name type="scientific">Tumebacillus permanentifrigoris</name>
    <dbReference type="NCBI Taxonomy" id="378543"/>
    <lineage>
        <taxon>Bacteria</taxon>
        <taxon>Bacillati</taxon>
        <taxon>Bacillota</taxon>
        <taxon>Bacilli</taxon>
        <taxon>Bacillales</taxon>
        <taxon>Alicyclobacillaceae</taxon>
        <taxon>Tumebacillus</taxon>
    </lineage>
</organism>
<feature type="transmembrane region" description="Helical" evidence="8">
    <location>
        <begin position="92"/>
        <end position="117"/>
    </location>
</feature>
<comment type="caution">
    <text evidence="9">The sequence shown here is derived from an EMBL/GenBank/DDBJ whole genome shotgun (WGS) entry which is preliminary data.</text>
</comment>
<protein>
    <submittedName>
        <fullName evidence="9">Spore germination protein (Amino acid permease)</fullName>
    </submittedName>
</protein>
<evidence type="ECO:0000256" key="3">
    <source>
        <dbReference type="ARBA" id="ARBA00022448"/>
    </source>
</evidence>
<dbReference type="OrthoDB" id="2380240at2"/>